<dbReference type="EMBL" id="CACVAT010000647">
    <property type="protein sequence ID" value="CAA6830902.1"/>
    <property type="molecule type" value="Genomic_DNA"/>
</dbReference>
<keyword evidence="1" id="KW-0732">Signal</keyword>
<reference evidence="2" key="1">
    <citation type="submission" date="2020-01" db="EMBL/GenBank/DDBJ databases">
        <authorList>
            <person name="Meier V. D."/>
            <person name="Meier V D."/>
        </authorList>
    </citation>
    <scope>NUCLEOTIDE SEQUENCE</scope>
    <source>
        <strain evidence="2">HLG_WM_MAG_09</strain>
    </source>
</reference>
<protein>
    <submittedName>
        <fullName evidence="2">Uncharacterized protein</fullName>
    </submittedName>
</protein>
<name>A0A6S6UMH6_9GAMM</name>
<proteinExistence type="predicted"/>
<evidence type="ECO:0000313" key="2">
    <source>
        <dbReference type="EMBL" id="CAA6830902.1"/>
    </source>
</evidence>
<feature type="signal peptide" evidence="1">
    <location>
        <begin position="1"/>
        <end position="20"/>
    </location>
</feature>
<accession>A0A6S6UMH6</accession>
<sequence length="162" mass="17863">MKKIIPVLLISGLLSTPAFADKGNVAFDQHFKVTNKSGSKIEFSLQKGRYVHNKRTKKIANKKSDRIKYNNLKEEVKVGCGPSGCDNAYFERTFDVSIKKASNPGYPTTCSITVNYKSNKARNKVIKRWGSSLFGGNTCGSSIVASNFDGKTTDIKITGTNW</sequence>
<dbReference type="AlphaFoldDB" id="A0A6S6UMH6"/>
<gene>
    <name evidence="2" type="ORF">HELGO_WM27467</name>
</gene>
<organism evidence="2">
    <name type="scientific">uncultured Thiotrichaceae bacterium</name>
    <dbReference type="NCBI Taxonomy" id="298394"/>
    <lineage>
        <taxon>Bacteria</taxon>
        <taxon>Pseudomonadati</taxon>
        <taxon>Pseudomonadota</taxon>
        <taxon>Gammaproteobacteria</taxon>
        <taxon>Thiotrichales</taxon>
        <taxon>Thiotrichaceae</taxon>
        <taxon>environmental samples</taxon>
    </lineage>
</organism>
<feature type="chain" id="PRO_5028396057" evidence="1">
    <location>
        <begin position="21"/>
        <end position="162"/>
    </location>
</feature>
<evidence type="ECO:0000256" key="1">
    <source>
        <dbReference type="SAM" id="SignalP"/>
    </source>
</evidence>